<dbReference type="PANTHER" id="PTHR34388">
    <property type="entry name" value="DNA POLYMERASE III SUBUNIT DELTA"/>
    <property type="match status" value="1"/>
</dbReference>
<evidence type="ECO:0000256" key="7">
    <source>
        <dbReference type="ARBA" id="ARBA00034754"/>
    </source>
</evidence>
<evidence type="ECO:0000256" key="8">
    <source>
        <dbReference type="ARBA" id="ARBA00049244"/>
    </source>
</evidence>
<dbReference type="PANTHER" id="PTHR34388:SF1">
    <property type="entry name" value="DNA POLYMERASE III SUBUNIT DELTA"/>
    <property type="match status" value="1"/>
</dbReference>
<evidence type="ECO:0000256" key="4">
    <source>
        <dbReference type="ARBA" id="ARBA00022695"/>
    </source>
</evidence>
<evidence type="ECO:0000256" key="3">
    <source>
        <dbReference type="ARBA" id="ARBA00022679"/>
    </source>
</evidence>
<dbReference type="InterPro" id="IPR008921">
    <property type="entry name" value="DNA_pol3_clamp-load_cplx_C"/>
</dbReference>
<accession>A0ABQ1PN37</accession>
<dbReference type="SUPFAM" id="SSF48019">
    <property type="entry name" value="post-AAA+ oligomerization domain-like"/>
    <property type="match status" value="1"/>
</dbReference>
<protein>
    <recommendedName>
        <fullName evidence="2 9">DNA polymerase III subunit delta</fullName>
        <ecNumber evidence="1 9">2.7.7.7</ecNumber>
    </recommendedName>
</protein>
<evidence type="ECO:0000259" key="11">
    <source>
        <dbReference type="Pfam" id="PF14840"/>
    </source>
</evidence>
<dbReference type="InterPro" id="IPR027417">
    <property type="entry name" value="P-loop_NTPase"/>
</dbReference>
<evidence type="ECO:0000313" key="12">
    <source>
        <dbReference type="EMBL" id="GGC99940.1"/>
    </source>
</evidence>
<keyword evidence="5" id="KW-0235">DNA replication</keyword>
<evidence type="ECO:0000256" key="2">
    <source>
        <dbReference type="ARBA" id="ARBA00017703"/>
    </source>
</evidence>
<evidence type="ECO:0000256" key="1">
    <source>
        <dbReference type="ARBA" id="ARBA00012417"/>
    </source>
</evidence>
<comment type="caution">
    <text evidence="12">The sequence shown here is derived from an EMBL/GenBank/DDBJ whole genome shotgun (WGS) entry which is preliminary data.</text>
</comment>
<keyword evidence="4" id="KW-0548">Nucleotidyltransferase</keyword>
<comment type="catalytic activity">
    <reaction evidence="8">
        <text>DNA(n) + a 2'-deoxyribonucleoside 5'-triphosphate = DNA(n+1) + diphosphate</text>
        <dbReference type="Rhea" id="RHEA:22508"/>
        <dbReference type="Rhea" id="RHEA-COMP:17339"/>
        <dbReference type="Rhea" id="RHEA-COMP:17340"/>
        <dbReference type="ChEBI" id="CHEBI:33019"/>
        <dbReference type="ChEBI" id="CHEBI:61560"/>
        <dbReference type="ChEBI" id="CHEBI:173112"/>
        <dbReference type="EC" id="2.7.7.7"/>
    </reaction>
</comment>
<proteinExistence type="inferred from homology"/>
<name>A0ABQ1PN37_9GAMM</name>
<evidence type="ECO:0000256" key="9">
    <source>
        <dbReference type="NCBIfam" id="TIGR01128"/>
    </source>
</evidence>
<dbReference type="InterPro" id="IPR010372">
    <property type="entry name" value="DNA_pol3_delta_N"/>
</dbReference>
<dbReference type="Gene3D" id="1.20.272.10">
    <property type="match status" value="1"/>
</dbReference>
<keyword evidence="13" id="KW-1185">Reference proteome</keyword>
<dbReference type="Gene3D" id="1.10.8.60">
    <property type="match status" value="1"/>
</dbReference>
<feature type="domain" description="DNA polymerase III delta N-terminal" evidence="10">
    <location>
        <begin position="20"/>
        <end position="133"/>
    </location>
</feature>
<keyword evidence="6" id="KW-0239">DNA-directed DNA polymerase</keyword>
<dbReference type="CDD" id="cd18138">
    <property type="entry name" value="HLD_clamp_pol_III_delta"/>
    <property type="match status" value="1"/>
</dbReference>
<feature type="domain" description="DNA polymerase III subunit delta C-terminal" evidence="11">
    <location>
        <begin position="216"/>
        <end position="336"/>
    </location>
</feature>
<organism evidence="12 13">
    <name type="scientific">Halopseudomonas salina</name>
    <dbReference type="NCBI Taxonomy" id="1323744"/>
    <lineage>
        <taxon>Bacteria</taxon>
        <taxon>Pseudomonadati</taxon>
        <taxon>Pseudomonadota</taxon>
        <taxon>Gammaproteobacteria</taxon>
        <taxon>Pseudomonadales</taxon>
        <taxon>Pseudomonadaceae</taxon>
        <taxon>Halopseudomonas</taxon>
    </lineage>
</organism>
<dbReference type="Pfam" id="PF14840">
    <property type="entry name" value="DNA_pol3_delt_C"/>
    <property type="match status" value="1"/>
</dbReference>
<dbReference type="RefSeq" id="WP_150278353.1">
    <property type="nucleotide sequence ID" value="NZ_BMFF01000003.1"/>
</dbReference>
<dbReference type="Gene3D" id="3.40.50.300">
    <property type="entry name" value="P-loop containing nucleotide triphosphate hydrolases"/>
    <property type="match status" value="1"/>
</dbReference>
<dbReference type="Proteomes" id="UP000638188">
    <property type="component" value="Unassembled WGS sequence"/>
</dbReference>
<dbReference type="EC" id="2.7.7.7" evidence="1 9"/>
<evidence type="ECO:0000256" key="6">
    <source>
        <dbReference type="ARBA" id="ARBA00022932"/>
    </source>
</evidence>
<dbReference type="InterPro" id="IPR032780">
    <property type="entry name" value="DNA_pol3_delt_C"/>
</dbReference>
<comment type="similarity">
    <text evidence="7">Belongs to the DNA polymerase HolA subunit family.</text>
</comment>
<evidence type="ECO:0000259" key="10">
    <source>
        <dbReference type="Pfam" id="PF06144"/>
    </source>
</evidence>
<dbReference type="Pfam" id="PF06144">
    <property type="entry name" value="DNA_pol3_delta"/>
    <property type="match status" value="1"/>
</dbReference>
<dbReference type="EMBL" id="BMFF01000003">
    <property type="protein sequence ID" value="GGC99940.1"/>
    <property type="molecule type" value="Genomic_DNA"/>
</dbReference>
<dbReference type="NCBIfam" id="TIGR01128">
    <property type="entry name" value="holA"/>
    <property type="match status" value="1"/>
</dbReference>
<evidence type="ECO:0000313" key="13">
    <source>
        <dbReference type="Proteomes" id="UP000638188"/>
    </source>
</evidence>
<dbReference type="InterPro" id="IPR005790">
    <property type="entry name" value="DNA_polIII_delta"/>
</dbReference>
<gene>
    <name evidence="12" type="primary">holA</name>
    <name evidence="12" type="ORF">GCM10007418_18990</name>
</gene>
<dbReference type="SUPFAM" id="SSF52540">
    <property type="entry name" value="P-loop containing nucleoside triphosphate hydrolases"/>
    <property type="match status" value="1"/>
</dbReference>
<evidence type="ECO:0000256" key="5">
    <source>
        <dbReference type="ARBA" id="ARBA00022705"/>
    </source>
</evidence>
<reference evidence="13" key="1">
    <citation type="journal article" date="2019" name="Int. J. Syst. Evol. Microbiol.">
        <title>The Global Catalogue of Microorganisms (GCM) 10K type strain sequencing project: providing services to taxonomists for standard genome sequencing and annotation.</title>
        <authorList>
            <consortium name="The Broad Institute Genomics Platform"/>
            <consortium name="The Broad Institute Genome Sequencing Center for Infectious Disease"/>
            <person name="Wu L."/>
            <person name="Ma J."/>
        </authorList>
    </citation>
    <scope>NUCLEOTIDE SEQUENCE [LARGE SCALE GENOMIC DNA]</scope>
    <source>
        <strain evidence="13">CGMCC 1.12482</strain>
    </source>
</reference>
<keyword evidence="3" id="KW-0808">Transferase</keyword>
<sequence length="348" mass="38138">MKLNAGQLARQLKESLAPVYAISSDEPLLAGEAADQVRAACRRDGSEERLVFHVDRSFDWGQLHDTSHSLSLFAQKRLVELRIPGGKPGDEGAKAILAWLDSPPPDTTLLISLPKLDGSTQRTKWAKALTEHANSRFLQIWPVDAQQLPGWMRERLAAEGITPSAEALDLLSTRVEGNLLAAEQEIQKLKLYCDAGHLDLETVQKVVADSARFDVFSLVDAMLLGQAAQALRILQGLRGEGVEAPIILWALAREIRSLASMAHGLKQQIPLDRVFASQRPPVWDKRKPVLGQALQRHSATAWDQWLQAAQQIDEQIKGQQPGSAWDGLSAMVLAVAGVRLTLTAPAPH</sequence>